<dbReference type="Gene3D" id="2.40.50.90">
    <property type="match status" value="1"/>
</dbReference>
<dbReference type="Proteomes" id="UP000614424">
    <property type="component" value="Unassembled WGS sequence"/>
</dbReference>
<evidence type="ECO:0000256" key="2">
    <source>
        <dbReference type="SAM" id="SignalP"/>
    </source>
</evidence>
<dbReference type="AlphaFoldDB" id="A0A8J6NGZ6"/>
<dbReference type="PANTHER" id="PTHR12302">
    <property type="entry name" value="EBNA2 BINDING PROTEIN P100"/>
    <property type="match status" value="1"/>
</dbReference>
<evidence type="ECO:0000259" key="3">
    <source>
        <dbReference type="PROSITE" id="PS50830"/>
    </source>
</evidence>
<dbReference type="GO" id="GO:0008270">
    <property type="term" value="F:zinc ion binding"/>
    <property type="evidence" value="ECO:0007669"/>
    <property type="project" value="InterPro"/>
</dbReference>
<dbReference type="InterPro" id="IPR004026">
    <property type="entry name" value="Ada_DNA_repair_Zn-bd"/>
</dbReference>
<keyword evidence="1" id="KW-0010">Activator</keyword>
<dbReference type="GO" id="GO:0008168">
    <property type="term" value="F:methyltransferase activity"/>
    <property type="evidence" value="ECO:0007669"/>
    <property type="project" value="InterPro"/>
</dbReference>
<dbReference type="SMART" id="SM00318">
    <property type="entry name" value="SNc"/>
    <property type="match status" value="1"/>
</dbReference>
<sequence length="221" mass="24846">MKYFRPTILLTFIILLSCSVSHAWTGKVVGISDGDTIKVLHEGKQVKVRLYGVDTPEKAQSFGQKAKKFTANFAANKIVDVEPIDIDRYGRTVGLVNVYGKSLNKELVRAGYAWVYRQYCKESFCSEWLKIEDIARKANAGLWIEPNPMPPWEWRKAKNGASKSTPALLGGQGMTYHGNISSHVFHRPSCKQYDCKNCIHPFTNRNDAIQAGYKPCGICKP</sequence>
<dbReference type="InterPro" id="IPR035451">
    <property type="entry name" value="Ada-like_dom_sf"/>
</dbReference>
<evidence type="ECO:0000256" key="1">
    <source>
        <dbReference type="ARBA" id="ARBA00023159"/>
    </source>
</evidence>
<keyword evidence="2" id="KW-0732">Signal</keyword>
<gene>
    <name evidence="4" type="ORF">H8E41_11000</name>
</gene>
<dbReference type="PANTHER" id="PTHR12302:SF26">
    <property type="entry name" value="BLR1266 PROTEIN"/>
    <property type="match status" value="1"/>
</dbReference>
<dbReference type="GO" id="GO:0006281">
    <property type="term" value="P:DNA repair"/>
    <property type="evidence" value="ECO:0007669"/>
    <property type="project" value="InterPro"/>
</dbReference>
<name>A0A8J6NGZ6_9BACT</name>
<comment type="caution">
    <text evidence="4">The sequence shown here is derived from an EMBL/GenBank/DDBJ whole genome shotgun (WGS) entry which is preliminary data.</text>
</comment>
<dbReference type="SUPFAM" id="SSF50199">
    <property type="entry name" value="Staphylococcal nuclease"/>
    <property type="match status" value="1"/>
</dbReference>
<dbReference type="InterPro" id="IPR002071">
    <property type="entry name" value="Thermonucl_AS"/>
</dbReference>
<dbReference type="Pfam" id="PF02805">
    <property type="entry name" value="Ada_Zn_binding"/>
    <property type="match status" value="1"/>
</dbReference>
<organism evidence="4 5">
    <name type="scientific">Candidatus Desulfobia pelagia</name>
    <dbReference type="NCBI Taxonomy" id="2841692"/>
    <lineage>
        <taxon>Bacteria</taxon>
        <taxon>Pseudomonadati</taxon>
        <taxon>Thermodesulfobacteriota</taxon>
        <taxon>Desulfobulbia</taxon>
        <taxon>Desulfobulbales</taxon>
        <taxon>Desulfobulbaceae</taxon>
        <taxon>Candidatus Desulfobia</taxon>
    </lineage>
</organism>
<evidence type="ECO:0000313" key="4">
    <source>
        <dbReference type="EMBL" id="MBC8318423.1"/>
    </source>
</evidence>
<proteinExistence type="predicted"/>
<dbReference type="GO" id="GO:0006355">
    <property type="term" value="P:regulation of DNA-templated transcription"/>
    <property type="evidence" value="ECO:0007669"/>
    <property type="project" value="InterPro"/>
</dbReference>
<dbReference type="GO" id="GO:0004518">
    <property type="term" value="F:nuclease activity"/>
    <property type="evidence" value="ECO:0007669"/>
    <property type="project" value="InterPro"/>
</dbReference>
<feature type="chain" id="PRO_5035328377" evidence="2">
    <location>
        <begin position="24"/>
        <end position="221"/>
    </location>
</feature>
<reference evidence="4 5" key="1">
    <citation type="submission" date="2020-08" db="EMBL/GenBank/DDBJ databases">
        <title>Bridging the membrane lipid divide: bacteria of the FCB group superphylum have the potential to synthesize archaeal ether lipids.</title>
        <authorList>
            <person name="Villanueva L."/>
            <person name="Von Meijenfeldt F.A.B."/>
            <person name="Westbye A.B."/>
            <person name="Yadav S."/>
            <person name="Hopmans E.C."/>
            <person name="Dutilh B.E."/>
            <person name="Sinninghe Damste J.S."/>
        </authorList>
    </citation>
    <scope>NUCLEOTIDE SEQUENCE [LARGE SCALE GENOMIC DNA]</scope>
    <source>
        <strain evidence="4">NIOZ-UU47</strain>
    </source>
</reference>
<dbReference type="PROSITE" id="PS51257">
    <property type="entry name" value="PROKAR_LIPOPROTEIN"/>
    <property type="match status" value="1"/>
</dbReference>
<dbReference type="PROSITE" id="PS50830">
    <property type="entry name" value="TNASE_3"/>
    <property type="match status" value="1"/>
</dbReference>
<dbReference type="EMBL" id="JACNJZ010000158">
    <property type="protein sequence ID" value="MBC8318423.1"/>
    <property type="molecule type" value="Genomic_DNA"/>
</dbReference>
<feature type="signal peptide" evidence="2">
    <location>
        <begin position="1"/>
        <end position="23"/>
    </location>
</feature>
<dbReference type="GO" id="GO:0003677">
    <property type="term" value="F:DNA binding"/>
    <property type="evidence" value="ECO:0007669"/>
    <property type="project" value="InterPro"/>
</dbReference>
<dbReference type="InterPro" id="IPR016071">
    <property type="entry name" value="Staphylococal_nuclease_OB-fold"/>
</dbReference>
<dbReference type="SUPFAM" id="SSF57884">
    <property type="entry name" value="Ada DNA repair protein, N-terminal domain (N-Ada 10)"/>
    <property type="match status" value="1"/>
</dbReference>
<feature type="domain" description="TNase-like" evidence="3">
    <location>
        <begin position="22"/>
        <end position="145"/>
    </location>
</feature>
<evidence type="ECO:0000313" key="5">
    <source>
        <dbReference type="Proteomes" id="UP000614424"/>
    </source>
</evidence>
<accession>A0A8J6NGZ6</accession>
<dbReference type="Gene3D" id="3.40.10.10">
    <property type="entry name" value="DNA Methylphosphotriester Repair Domain"/>
    <property type="match status" value="1"/>
</dbReference>
<dbReference type="InterPro" id="IPR035437">
    <property type="entry name" value="SNase_OB-fold_sf"/>
</dbReference>
<protein>
    <submittedName>
        <fullName evidence="4">Thermonuclease family protein</fullName>
    </submittedName>
</protein>
<dbReference type="PROSITE" id="PS01123">
    <property type="entry name" value="TNASE_1"/>
    <property type="match status" value="1"/>
</dbReference>
<dbReference type="Pfam" id="PF00565">
    <property type="entry name" value="SNase"/>
    <property type="match status" value="1"/>
</dbReference>